<evidence type="ECO:0000313" key="1">
    <source>
        <dbReference type="EMBL" id="VNQ32948.1"/>
    </source>
</evidence>
<dbReference type="EMBL" id="CAATHV010000032">
    <property type="protein sequence ID" value="VNQ32948.1"/>
    <property type="molecule type" value="Genomic_DNA"/>
</dbReference>
<dbReference type="GO" id="GO:0016740">
    <property type="term" value="F:transferase activity"/>
    <property type="evidence" value="ECO:0007669"/>
    <property type="project" value="UniProtKB-KW"/>
</dbReference>
<protein>
    <submittedName>
        <fullName evidence="1">Methyl transferase</fullName>
    </submittedName>
</protein>
<accession>A0A4J2BPS4</accession>
<keyword evidence="1" id="KW-0808">Transferase</keyword>
<name>A0A4J2BPS4_STREE</name>
<reference evidence="1" key="1">
    <citation type="submission" date="2019-04" db="EMBL/GenBank/DDBJ databases">
        <authorList>
            <consortium name="Pathogen Informatics"/>
        </authorList>
    </citation>
    <scope>NUCLEOTIDE SEQUENCE</scope>
    <source>
        <strain evidence="1">GPSC9</strain>
    </source>
</reference>
<gene>
    <name evidence="1" type="ORF">SAMEA2658747_02161</name>
</gene>
<dbReference type="AlphaFoldDB" id="A0A4J2BPS4"/>
<sequence>MTYEMFQMTNLKNLEGKSMSSVGDSLVKHFQSQEDDWDLKILEELCSLKLLGRPNKSNHVFFFLKMLKAYSITIRDGRSPQYLPHLMSWGLMLSGRCLTVRILAFPKTERGCLLSDILERKVPDSYFLSDEKVKQLTLRL</sequence>
<organism evidence="1">
    <name type="scientific">Streptococcus pneumoniae</name>
    <dbReference type="NCBI Taxonomy" id="1313"/>
    <lineage>
        <taxon>Bacteria</taxon>
        <taxon>Bacillati</taxon>
        <taxon>Bacillota</taxon>
        <taxon>Bacilli</taxon>
        <taxon>Lactobacillales</taxon>
        <taxon>Streptococcaceae</taxon>
        <taxon>Streptococcus</taxon>
    </lineage>
</organism>
<proteinExistence type="predicted"/>